<feature type="region of interest" description="Disordered" evidence="1">
    <location>
        <begin position="172"/>
        <end position="201"/>
    </location>
</feature>
<comment type="caution">
    <text evidence="2">The sequence shown here is derived from an EMBL/GenBank/DDBJ whole genome shotgun (WGS) entry which is preliminary data.</text>
</comment>
<proteinExistence type="predicted"/>
<feature type="compositionally biased region" description="Acidic residues" evidence="1">
    <location>
        <begin position="172"/>
        <end position="181"/>
    </location>
</feature>
<dbReference type="PANTHER" id="PTHR38353:SF2">
    <property type="entry name" value="TROPOMYOSIN"/>
    <property type="match status" value="1"/>
</dbReference>
<gene>
    <name evidence="2" type="ORF">RND81_03G078800</name>
</gene>
<reference evidence="2" key="1">
    <citation type="submission" date="2024-03" db="EMBL/GenBank/DDBJ databases">
        <title>WGS assembly of Saponaria officinalis var. Norfolk2.</title>
        <authorList>
            <person name="Jenkins J."/>
            <person name="Shu S."/>
            <person name="Grimwood J."/>
            <person name="Barry K."/>
            <person name="Goodstein D."/>
            <person name="Schmutz J."/>
            <person name="Leebens-Mack J."/>
            <person name="Osbourn A."/>
        </authorList>
    </citation>
    <scope>NUCLEOTIDE SEQUENCE [LARGE SCALE GENOMIC DNA]</scope>
    <source>
        <strain evidence="2">JIC</strain>
    </source>
</reference>
<name>A0AAW1M5P2_SAPOF</name>
<dbReference type="AlphaFoldDB" id="A0AAW1M5P2"/>
<evidence type="ECO:0000313" key="3">
    <source>
        <dbReference type="Proteomes" id="UP001443914"/>
    </source>
</evidence>
<evidence type="ECO:0000256" key="1">
    <source>
        <dbReference type="SAM" id="MobiDB-lite"/>
    </source>
</evidence>
<sequence>MPSNRSNQNKRATKTSIFTELFYLSLSTLKQCRTTMEEYLHYMKTLRSHMNDVEDQAAKISVEEQMQITTIHTLENDLNSAKRETKRLMEETEEMVKSKGDMCSKILEKHKRVSSLESDSLNLSQTLELIQQERSNISAKVVEKSSFYAKISEDMTSKLQEQKRWLDDELQNEISEGDDMQTDSSRDISSKRSDASSSLGDEAKEKALRKLYAAEAKLDEITNIRARLVSENSEMSQSVEQTKREIHDLKPELIAAEVTTLEEEHKALLSEKDGEMEFAQSLKSQLEKLRGISHGVKCACGEEYKVQIGICKVGK</sequence>
<accession>A0AAW1M5P2</accession>
<dbReference type="EMBL" id="JBDFQZ010000003">
    <property type="protein sequence ID" value="KAK9741056.1"/>
    <property type="molecule type" value="Genomic_DNA"/>
</dbReference>
<dbReference type="Proteomes" id="UP001443914">
    <property type="component" value="Unassembled WGS sequence"/>
</dbReference>
<protein>
    <submittedName>
        <fullName evidence="2">Uncharacterized protein</fullName>
    </submittedName>
</protein>
<feature type="compositionally biased region" description="Basic and acidic residues" evidence="1">
    <location>
        <begin position="184"/>
        <end position="194"/>
    </location>
</feature>
<evidence type="ECO:0000313" key="2">
    <source>
        <dbReference type="EMBL" id="KAK9741056.1"/>
    </source>
</evidence>
<dbReference type="PANTHER" id="PTHR38353">
    <property type="entry name" value="TROPOMYOSIN"/>
    <property type="match status" value="1"/>
</dbReference>
<keyword evidence="3" id="KW-1185">Reference proteome</keyword>
<organism evidence="2 3">
    <name type="scientific">Saponaria officinalis</name>
    <name type="common">Common soapwort</name>
    <name type="synonym">Lychnis saponaria</name>
    <dbReference type="NCBI Taxonomy" id="3572"/>
    <lineage>
        <taxon>Eukaryota</taxon>
        <taxon>Viridiplantae</taxon>
        <taxon>Streptophyta</taxon>
        <taxon>Embryophyta</taxon>
        <taxon>Tracheophyta</taxon>
        <taxon>Spermatophyta</taxon>
        <taxon>Magnoliopsida</taxon>
        <taxon>eudicotyledons</taxon>
        <taxon>Gunneridae</taxon>
        <taxon>Pentapetalae</taxon>
        <taxon>Caryophyllales</taxon>
        <taxon>Caryophyllaceae</taxon>
        <taxon>Caryophylleae</taxon>
        <taxon>Saponaria</taxon>
    </lineage>
</organism>